<dbReference type="InterPro" id="IPR015424">
    <property type="entry name" value="PyrdxlP-dep_Trfase"/>
</dbReference>
<accession>A0A4Y4AS72</accession>
<comment type="cofactor">
    <cofactor evidence="1">
        <name>pyridoxal 5'-phosphate</name>
        <dbReference type="ChEBI" id="CHEBI:597326"/>
    </cofactor>
</comment>
<proteinExistence type="predicted"/>
<dbReference type="EMBL" id="BJNP01000004">
    <property type="protein sequence ID" value="GEC71091.1"/>
    <property type="molecule type" value="Genomic_DNA"/>
</dbReference>
<dbReference type="SUPFAM" id="SSF53383">
    <property type="entry name" value="PLP-dependent transferases"/>
    <property type="match status" value="1"/>
</dbReference>
<dbReference type="Gene3D" id="3.90.1150.10">
    <property type="entry name" value="Aspartate Aminotransferase, domain 1"/>
    <property type="match status" value="1"/>
</dbReference>
<dbReference type="PANTHER" id="PTHR13693">
    <property type="entry name" value="CLASS II AMINOTRANSFERASE/8-AMINO-7-OXONONANOATE SYNTHASE"/>
    <property type="match status" value="1"/>
</dbReference>
<sequence>MAKINHNNYLDIVDSVWSSAKEKGIMHLNSEEQNFNGKNFTINNKDLKNFGTCGYLGLETHPDLIAQSVELTRKFGTQLSMSRAYIRPTYIQELEELISQIFDGNKVICYTSTSNAHISVIATIIKPDDLIILDQQVHFSVQFPSKNTKLQGTEVKMVRHSNYQMLEEMIRENYNKYNRIWYMADGVYSMHGDLPDTTILKKLLDKYPKLHLYFDDAHGMSWDGKNGAGYIYNRLGVSKRIVLISTLAKGFGCVGGTAVFGDAEMYRRTDIFGGPLSYSHPLSPANVGAAIASAKIHLSADIYSYQSELKELMDYMNLRLEEKNLTNISSPDSPIYFIGSGLNKVTRNFVHRVLQEGIYVNTATFPVVPNDKSGLRFTLTRHNTKVDIDLLTDVLAYHLPKAIEEEGDNVQRVYEEFGIHLEKKENNSSIKHINNPNLVVEEYNSIQDISSIDWDRMFQDRGNISHSGMQAMEEIFSNNEKPEENWSFHYIIVKDKAGKIVLATFFTGAIYKDDIVAQENVSKQIEEVRKNDRYYLCSKTLAMGSLFCEGDFVYLDVEHAEWRNAVKHLFGFVSKVKKEIEATAVIFRDFEEGNVLNQILEEEGYAKIRMPNTNIIKNPKWNTTDDLLALIKSKKKRDNIKQYAIRHLDKFDVKIKNYITDEEASRYFDLFSNVKKANYSFNFFQYPEKMARVLSKYKEWEFVEISLKENNQVVAVIFGYSGSNHYCPLILGLDYNYINTHHIYKQAMFQMVKRGNELNKKITYLGLTADFEKQKYLALTIPQWAYLKVDETYNLELIESYSNNRNQQ</sequence>
<dbReference type="InterPro" id="IPR015421">
    <property type="entry name" value="PyrdxlP-dep_Trfase_major"/>
</dbReference>
<evidence type="ECO:0000256" key="2">
    <source>
        <dbReference type="ARBA" id="ARBA00022679"/>
    </source>
</evidence>
<evidence type="ECO:0000256" key="1">
    <source>
        <dbReference type="ARBA" id="ARBA00001933"/>
    </source>
</evidence>
<protein>
    <recommendedName>
        <fullName evidence="3">Aminotransferase class I/classII large domain-containing protein</fullName>
    </recommendedName>
</protein>
<dbReference type="Proteomes" id="UP000316775">
    <property type="component" value="Unassembled WGS sequence"/>
</dbReference>
<dbReference type="InterPro" id="IPR050087">
    <property type="entry name" value="AON_synthase_class-II"/>
</dbReference>
<dbReference type="Gene3D" id="3.40.640.10">
    <property type="entry name" value="Type I PLP-dependent aspartate aminotransferase-like (Major domain)"/>
    <property type="match status" value="1"/>
</dbReference>
<evidence type="ECO:0000313" key="5">
    <source>
        <dbReference type="Proteomes" id="UP000316775"/>
    </source>
</evidence>
<dbReference type="InterPro" id="IPR015422">
    <property type="entry name" value="PyrdxlP-dep_Trfase_small"/>
</dbReference>
<dbReference type="RefSeq" id="WP_073244312.1">
    <property type="nucleotide sequence ID" value="NZ_BJNP01000004.1"/>
</dbReference>
<gene>
    <name evidence="4" type="ORF">FFL01_06300</name>
</gene>
<dbReference type="Pfam" id="PF00155">
    <property type="entry name" value="Aminotran_1_2"/>
    <property type="match status" value="1"/>
</dbReference>
<dbReference type="AlphaFoldDB" id="A0A4Y4AS72"/>
<reference evidence="4 5" key="1">
    <citation type="submission" date="2019-06" db="EMBL/GenBank/DDBJ databases">
        <title>Whole genome shotgun sequence of Flavobacterium flevense NBRC 14960.</title>
        <authorList>
            <person name="Hosoyama A."/>
            <person name="Uohara A."/>
            <person name="Ohji S."/>
            <person name="Ichikawa N."/>
        </authorList>
    </citation>
    <scope>NUCLEOTIDE SEQUENCE [LARGE SCALE GENOMIC DNA]</scope>
    <source>
        <strain evidence="4 5">NBRC 14960</strain>
    </source>
</reference>
<keyword evidence="5" id="KW-1185">Reference proteome</keyword>
<keyword evidence="2" id="KW-0808">Transferase</keyword>
<evidence type="ECO:0000313" key="4">
    <source>
        <dbReference type="EMBL" id="GEC71091.1"/>
    </source>
</evidence>
<dbReference type="OrthoDB" id="9807157at2"/>
<dbReference type="InterPro" id="IPR004839">
    <property type="entry name" value="Aminotransferase_I/II_large"/>
</dbReference>
<dbReference type="PANTHER" id="PTHR13693:SF3">
    <property type="entry name" value="LD36009P"/>
    <property type="match status" value="1"/>
</dbReference>
<feature type="domain" description="Aminotransferase class I/classII large" evidence="3">
    <location>
        <begin position="49"/>
        <end position="383"/>
    </location>
</feature>
<evidence type="ECO:0000259" key="3">
    <source>
        <dbReference type="Pfam" id="PF00155"/>
    </source>
</evidence>
<dbReference type="STRING" id="983.SAMN05443543_104283"/>
<name>A0A4Y4AS72_9FLAO</name>
<dbReference type="GO" id="GO:0030170">
    <property type="term" value="F:pyridoxal phosphate binding"/>
    <property type="evidence" value="ECO:0007669"/>
    <property type="project" value="InterPro"/>
</dbReference>
<dbReference type="GO" id="GO:0016740">
    <property type="term" value="F:transferase activity"/>
    <property type="evidence" value="ECO:0007669"/>
    <property type="project" value="UniProtKB-KW"/>
</dbReference>
<organism evidence="4 5">
    <name type="scientific">Flavobacterium flevense</name>
    <dbReference type="NCBI Taxonomy" id="983"/>
    <lineage>
        <taxon>Bacteria</taxon>
        <taxon>Pseudomonadati</taxon>
        <taxon>Bacteroidota</taxon>
        <taxon>Flavobacteriia</taxon>
        <taxon>Flavobacteriales</taxon>
        <taxon>Flavobacteriaceae</taxon>
        <taxon>Flavobacterium</taxon>
    </lineage>
</organism>
<comment type="caution">
    <text evidence="4">The sequence shown here is derived from an EMBL/GenBank/DDBJ whole genome shotgun (WGS) entry which is preliminary data.</text>
</comment>